<feature type="region of interest" description="Disordered" evidence="4">
    <location>
        <begin position="1"/>
        <end position="22"/>
    </location>
</feature>
<dbReference type="PANTHER" id="PTHR14493">
    <property type="entry name" value="UNKEMPT FAMILY MEMBER"/>
    <property type="match status" value="1"/>
</dbReference>
<dbReference type="Gramene" id="OB05G12010.1">
    <property type="protein sequence ID" value="OB05G12010.1"/>
    <property type="gene ID" value="OB05G12010"/>
</dbReference>
<dbReference type="Gene3D" id="1.25.40.20">
    <property type="entry name" value="Ankyrin repeat-containing domain"/>
    <property type="match status" value="1"/>
</dbReference>
<sequence>MCSGPRKPSTPPLQQQQQGSGKEATAMAMAAVVLELAAADDVAAVRRAVEEEKVSLGAAAMWYGPSATGVARLGLESRTPAMVAALYGSTAVLGYVLSAAPAEAARASETDGATPLHMAAADWGSPDGKLDWGVQADELHKFRKSASFAFRGQSTMPVTTQATPTAEPDVSWVNSLVKDGHAGDIFAQWSEQEQMVA</sequence>
<dbReference type="HOGENOM" id="CLU_1386091_0_0_1"/>
<evidence type="ECO:0000256" key="4">
    <source>
        <dbReference type="SAM" id="MobiDB-lite"/>
    </source>
</evidence>
<keyword evidence="3" id="KW-0862">Zinc</keyword>
<organism evidence="5">
    <name type="scientific">Oryza brachyantha</name>
    <name type="common">malo sina</name>
    <dbReference type="NCBI Taxonomy" id="4533"/>
    <lineage>
        <taxon>Eukaryota</taxon>
        <taxon>Viridiplantae</taxon>
        <taxon>Streptophyta</taxon>
        <taxon>Embryophyta</taxon>
        <taxon>Tracheophyta</taxon>
        <taxon>Spermatophyta</taxon>
        <taxon>Magnoliopsida</taxon>
        <taxon>Liliopsida</taxon>
        <taxon>Poales</taxon>
        <taxon>Poaceae</taxon>
        <taxon>BOP clade</taxon>
        <taxon>Oryzoideae</taxon>
        <taxon>Oryzeae</taxon>
        <taxon>Oryzinae</taxon>
        <taxon>Oryza</taxon>
    </lineage>
</organism>
<evidence type="ECO:0000256" key="2">
    <source>
        <dbReference type="ARBA" id="ARBA00022771"/>
    </source>
</evidence>
<dbReference type="eggNOG" id="KOG1595">
    <property type="taxonomic scope" value="Eukaryota"/>
</dbReference>
<dbReference type="EnsemblPlants" id="OB05G12010.1">
    <property type="protein sequence ID" value="OB05G12010.1"/>
    <property type="gene ID" value="OB05G12010"/>
</dbReference>
<name>J3M3M7_ORYBR</name>
<reference evidence="5" key="2">
    <citation type="submission" date="2013-04" db="UniProtKB">
        <authorList>
            <consortium name="EnsemblPlants"/>
        </authorList>
    </citation>
    <scope>IDENTIFICATION</scope>
</reference>
<dbReference type="Proteomes" id="UP000006038">
    <property type="component" value="Chromosome 5"/>
</dbReference>
<dbReference type="STRING" id="4533.J3M3M7"/>
<dbReference type="InterPro" id="IPR045234">
    <property type="entry name" value="Unkempt-like"/>
</dbReference>
<evidence type="ECO:0000256" key="3">
    <source>
        <dbReference type="ARBA" id="ARBA00022833"/>
    </source>
</evidence>
<keyword evidence="2" id="KW-0863">Zinc-finger</keyword>
<dbReference type="AlphaFoldDB" id="J3M3M7"/>
<evidence type="ECO:0000313" key="6">
    <source>
        <dbReference type="Proteomes" id="UP000006038"/>
    </source>
</evidence>
<dbReference type="PANTHER" id="PTHR14493:SF87">
    <property type="entry name" value="ZINC FINGER CCCH DOMAIN-CONTAINING PROTEIN 66"/>
    <property type="match status" value="1"/>
</dbReference>
<evidence type="ECO:0000256" key="1">
    <source>
        <dbReference type="ARBA" id="ARBA00022723"/>
    </source>
</evidence>
<reference evidence="5" key="1">
    <citation type="journal article" date="2013" name="Nat. Commun.">
        <title>Whole-genome sequencing of Oryza brachyantha reveals mechanisms underlying Oryza genome evolution.</title>
        <authorList>
            <person name="Chen J."/>
            <person name="Huang Q."/>
            <person name="Gao D."/>
            <person name="Wang J."/>
            <person name="Lang Y."/>
            <person name="Liu T."/>
            <person name="Li B."/>
            <person name="Bai Z."/>
            <person name="Luis Goicoechea J."/>
            <person name="Liang C."/>
            <person name="Chen C."/>
            <person name="Zhang W."/>
            <person name="Sun S."/>
            <person name="Liao Y."/>
            <person name="Zhang X."/>
            <person name="Yang L."/>
            <person name="Song C."/>
            <person name="Wang M."/>
            <person name="Shi J."/>
            <person name="Liu G."/>
            <person name="Liu J."/>
            <person name="Zhou H."/>
            <person name="Zhou W."/>
            <person name="Yu Q."/>
            <person name="An N."/>
            <person name="Chen Y."/>
            <person name="Cai Q."/>
            <person name="Wang B."/>
            <person name="Liu B."/>
            <person name="Min J."/>
            <person name="Huang Y."/>
            <person name="Wu H."/>
            <person name="Li Z."/>
            <person name="Zhang Y."/>
            <person name="Yin Y."/>
            <person name="Song W."/>
            <person name="Jiang J."/>
            <person name="Jackson S.A."/>
            <person name="Wing R.A."/>
            <person name="Wang J."/>
            <person name="Chen M."/>
        </authorList>
    </citation>
    <scope>NUCLEOTIDE SEQUENCE [LARGE SCALE GENOMIC DNA]</scope>
    <source>
        <strain evidence="5">cv. IRGC 101232</strain>
    </source>
</reference>
<proteinExistence type="predicted"/>
<evidence type="ECO:0000313" key="5">
    <source>
        <dbReference type="EnsemblPlants" id="OB05G12010.1"/>
    </source>
</evidence>
<dbReference type="GO" id="GO:0008270">
    <property type="term" value="F:zinc ion binding"/>
    <property type="evidence" value="ECO:0007669"/>
    <property type="project" value="UniProtKB-KW"/>
</dbReference>
<dbReference type="InterPro" id="IPR036770">
    <property type="entry name" value="Ankyrin_rpt-contain_sf"/>
</dbReference>
<keyword evidence="1" id="KW-0479">Metal-binding</keyword>
<protein>
    <submittedName>
        <fullName evidence="5">Uncharacterized protein</fullName>
    </submittedName>
</protein>
<keyword evidence="6" id="KW-1185">Reference proteome</keyword>
<accession>J3M3M7</accession>